<organism evidence="2 3">
    <name type="scientific">Simkania negevensis</name>
    <dbReference type="NCBI Taxonomy" id="83561"/>
    <lineage>
        <taxon>Bacteria</taxon>
        <taxon>Pseudomonadati</taxon>
        <taxon>Chlamydiota</taxon>
        <taxon>Chlamydiia</taxon>
        <taxon>Parachlamydiales</taxon>
        <taxon>Simkaniaceae</taxon>
        <taxon>Simkania</taxon>
    </lineage>
</organism>
<dbReference type="Proteomes" id="UP000722121">
    <property type="component" value="Unassembled WGS sequence"/>
</dbReference>
<evidence type="ECO:0008006" key="4">
    <source>
        <dbReference type="Google" id="ProtNLM"/>
    </source>
</evidence>
<evidence type="ECO:0000313" key="2">
    <source>
        <dbReference type="EMBL" id="MBN4067236.1"/>
    </source>
</evidence>
<reference evidence="2 3" key="1">
    <citation type="submission" date="2021-02" db="EMBL/GenBank/DDBJ databases">
        <title>Activity-based single-cell genomes from oceanic crustal fluid captures similar information to metagenomic and metatranscriptomic surveys with orders of magnitude less sampling.</title>
        <authorList>
            <person name="D'Angelo T.S."/>
            <person name="Orcutt B.N."/>
        </authorList>
    </citation>
    <scope>NUCLEOTIDE SEQUENCE [LARGE SCALE GENOMIC DNA]</scope>
    <source>
        <strain evidence="2">AH-315-G07</strain>
    </source>
</reference>
<dbReference type="EMBL" id="JAFITR010000090">
    <property type="protein sequence ID" value="MBN4067236.1"/>
    <property type="molecule type" value="Genomic_DNA"/>
</dbReference>
<protein>
    <recommendedName>
        <fullName evidence="4">Coil containing protein</fullName>
    </recommendedName>
</protein>
<feature type="signal peptide" evidence="1">
    <location>
        <begin position="1"/>
        <end position="22"/>
    </location>
</feature>
<sequence>MKKLLLLAVVVTGSLGFIGNVAGSDFACSSNLVDSLNSKLNTLHAEVEQLKTIKGSQLINRKQILSATLSNLSNCIGIMQDTYSDLFRAVDILSRELGD</sequence>
<feature type="chain" id="PRO_5046306581" description="Coil containing protein" evidence="1">
    <location>
        <begin position="23"/>
        <end position="99"/>
    </location>
</feature>
<name>A0ABS3AR74_9BACT</name>
<accession>A0ABS3AR74</accession>
<evidence type="ECO:0000313" key="3">
    <source>
        <dbReference type="Proteomes" id="UP000722121"/>
    </source>
</evidence>
<keyword evidence="1" id="KW-0732">Signal</keyword>
<keyword evidence="3" id="KW-1185">Reference proteome</keyword>
<gene>
    <name evidence="2" type="ORF">JYU14_04045</name>
</gene>
<comment type="caution">
    <text evidence="2">The sequence shown here is derived from an EMBL/GenBank/DDBJ whole genome shotgun (WGS) entry which is preliminary data.</text>
</comment>
<evidence type="ECO:0000256" key="1">
    <source>
        <dbReference type="SAM" id="SignalP"/>
    </source>
</evidence>
<proteinExistence type="predicted"/>